<organism evidence="1 2">
    <name type="scientific">Paramesorhizobium deserti</name>
    <dbReference type="NCBI Taxonomy" id="1494590"/>
    <lineage>
        <taxon>Bacteria</taxon>
        <taxon>Pseudomonadati</taxon>
        <taxon>Pseudomonadota</taxon>
        <taxon>Alphaproteobacteria</taxon>
        <taxon>Hyphomicrobiales</taxon>
        <taxon>Phyllobacteriaceae</taxon>
        <taxon>Paramesorhizobium</taxon>
    </lineage>
</organism>
<protein>
    <recommendedName>
        <fullName evidence="3">DUF1127 domain-containing protein</fullName>
    </recommendedName>
</protein>
<evidence type="ECO:0000313" key="2">
    <source>
        <dbReference type="Proteomes" id="UP000070107"/>
    </source>
</evidence>
<proteinExistence type="predicted"/>
<evidence type="ECO:0000313" key="1">
    <source>
        <dbReference type="EMBL" id="KXF78861.1"/>
    </source>
</evidence>
<dbReference type="RefSeq" id="WP_068880131.1">
    <property type="nucleotide sequence ID" value="NZ_LNTU01000001.1"/>
</dbReference>
<sequence length="76" mass="9400">MDAQKRHRGTVLPKRLRAFLTFSREEAARRRMLADILDKHDDHWLNDVGLSRDEARRILKRSFIRRLMEWWRTNRK</sequence>
<accession>A0A135I0A7</accession>
<dbReference type="AlphaFoldDB" id="A0A135I0A7"/>
<reference evidence="1 2" key="1">
    <citation type="submission" date="2015-11" db="EMBL/GenBank/DDBJ databases">
        <title>Draft genome sequence of Paramesorhizobium deserti A-3-E, a strain highly resistant to diverse beta-lactam antibiotics.</title>
        <authorList>
            <person name="Lv R."/>
            <person name="Yang X."/>
            <person name="Fang N."/>
            <person name="Guo J."/>
            <person name="Luo X."/>
            <person name="Peng F."/>
            <person name="Yang R."/>
            <person name="Cui Y."/>
            <person name="Fang C."/>
            <person name="Song Y."/>
        </authorList>
    </citation>
    <scope>NUCLEOTIDE SEQUENCE [LARGE SCALE GENOMIC DNA]</scope>
    <source>
        <strain evidence="1 2">A-3-E</strain>
    </source>
</reference>
<dbReference type="STRING" id="1494590.ATN84_03615"/>
<evidence type="ECO:0008006" key="3">
    <source>
        <dbReference type="Google" id="ProtNLM"/>
    </source>
</evidence>
<dbReference type="Proteomes" id="UP000070107">
    <property type="component" value="Unassembled WGS sequence"/>
</dbReference>
<gene>
    <name evidence="1" type="ORF">ATN84_03615</name>
</gene>
<comment type="caution">
    <text evidence="1">The sequence shown here is derived from an EMBL/GenBank/DDBJ whole genome shotgun (WGS) entry which is preliminary data.</text>
</comment>
<dbReference type="OrthoDB" id="7861975at2"/>
<dbReference type="EMBL" id="LNTU01000001">
    <property type="protein sequence ID" value="KXF78861.1"/>
    <property type="molecule type" value="Genomic_DNA"/>
</dbReference>
<keyword evidence="2" id="KW-1185">Reference proteome</keyword>
<name>A0A135I0A7_9HYPH</name>